<protein>
    <recommendedName>
        <fullName evidence="8">Abasic site processing protein</fullName>
        <ecNumber evidence="8">3.4.-.-</ecNumber>
    </recommendedName>
</protein>
<dbReference type="AlphaFoldDB" id="A0A0B6RLU1"/>
<evidence type="ECO:0000313" key="9">
    <source>
        <dbReference type="EMBL" id="AJK46282.1"/>
    </source>
</evidence>
<name>A0A0B6RLU1_BURPL</name>
<sequence length="196" mass="22211">MLGPLYDHEPWRAEIWPDYLAPIARAAGDSAEAVLANFGMIPKAHQPPGKRYMTINARSETVGEKPAFRAAWRASQRCLIPAAWIYEPNWETGKHVKYRIGLDGWQPFCAAGIWRAWKEADGSETLAMAMLTVNADEHPVMSRMHKPGDEKRSVVILRSAGYDEWLHSTNADAARVMLQIWPADEMVSEPYRHREA</sequence>
<dbReference type="InterPro" id="IPR003738">
    <property type="entry name" value="SRAP"/>
</dbReference>
<dbReference type="SUPFAM" id="SSF143081">
    <property type="entry name" value="BB1717-like"/>
    <property type="match status" value="1"/>
</dbReference>
<evidence type="ECO:0000256" key="5">
    <source>
        <dbReference type="ARBA" id="ARBA00023124"/>
    </source>
</evidence>
<reference evidence="9 10" key="2">
    <citation type="journal article" date="2016" name="Appl. Microbiol. Biotechnol.">
        <title>Mutations improving production and secretion of extracellular lipase by Burkholderia glumae PG1.</title>
        <authorList>
            <person name="Knapp A."/>
            <person name="Voget S."/>
            <person name="Gao R."/>
            <person name="Zaburannyi N."/>
            <person name="Krysciak D."/>
            <person name="Breuer M."/>
            <person name="Hauer B."/>
            <person name="Streit W.R."/>
            <person name="Muller R."/>
            <person name="Daniel R."/>
            <person name="Jaeger K.E."/>
        </authorList>
    </citation>
    <scope>NUCLEOTIDE SEQUENCE [LARGE SCALE GENOMIC DNA]</scope>
    <source>
        <strain evidence="9 10">PG1</strain>
    </source>
</reference>
<dbReference type="Pfam" id="PF02586">
    <property type="entry name" value="SRAP"/>
    <property type="match status" value="1"/>
</dbReference>
<gene>
    <name evidence="9" type="ORF">BGL_1c17730</name>
</gene>
<keyword evidence="6" id="KW-0238">DNA-binding</keyword>
<keyword evidence="3" id="KW-0227">DNA damage</keyword>
<keyword evidence="4 8" id="KW-0378">Hydrolase</keyword>
<dbReference type="PANTHER" id="PTHR13604:SF0">
    <property type="entry name" value="ABASIC SITE PROCESSING PROTEIN HMCES"/>
    <property type="match status" value="1"/>
</dbReference>
<comment type="similarity">
    <text evidence="1 8">Belongs to the SOS response-associated peptidase family.</text>
</comment>
<evidence type="ECO:0000256" key="2">
    <source>
        <dbReference type="ARBA" id="ARBA00022670"/>
    </source>
</evidence>
<organism evidence="9 10">
    <name type="scientific">Burkholderia plantarii</name>
    <dbReference type="NCBI Taxonomy" id="41899"/>
    <lineage>
        <taxon>Bacteria</taxon>
        <taxon>Pseudomonadati</taxon>
        <taxon>Pseudomonadota</taxon>
        <taxon>Betaproteobacteria</taxon>
        <taxon>Burkholderiales</taxon>
        <taxon>Burkholderiaceae</taxon>
        <taxon>Burkholderia</taxon>
    </lineage>
</organism>
<keyword evidence="7" id="KW-0456">Lyase</keyword>
<dbReference type="PANTHER" id="PTHR13604">
    <property type="entry name" value="DC12-RELATED"/>
    <property type="match status" value="1"/>
</dbReference>
<dbReference type="GO" id="GO:0106300">
    <property type="term" value="P:protein-DNA covalent cross-linking repair"/>
    <property type="evidence" value="ECO:0007669"/>
    <property type="project" value="InterPro"/>
</dbReference>
<dbReference type="HOGENOM" id="CLU_035990_3_0_4"/>
<dbReference type="KEGG" id="bgp:BGL_1c17730"/>
<dbReference type="GO" id="GO:0008233">
    <property type="term" value="F:peptidase activity"/>
    <property type="evidence" value="ECO:0007669"/>
    <property type="project" value="UniProtKB-KW"/>
</dbReference>
<evidence type="ECO:0000256" key="6">
    <source>
        <dbReference type="ARBA" id="ARBA00023125"/>
    </source>
</evidence>
<keyword evidence="5" id="KW-0190">Covalent protein-DNA linkage</keyword>
<evidence type="ECO:0000256" key="1">
    <source>
        <dbReference type="ARBA" id="ARBA00008136"/>
    </source>
</evidence>
<dbReference type="InterPro" id="IPR036590">
    <property type="entry name" value="SRAP-like"/>
</dbReference>
<dbReference type="GO" id="GO:0006508">
    <property type="term" value="P:proteolysis"/>
    <property type="evidence" value="ECO:0007669"/>
    <property type="project" value="UniProtKB-KW"/>
</dbReference>
<evidence type="ECO:0000256" key="8">
    <source>
        <dbReference type="RuleBase" id="RU364100"/>
    </source>
</evidence>
<evidence type="ECO:0000256" key="3">
    <source>
        <dbReference type="ARBA" id="ARBA00022763"/>
    </source>
</evidence>
<dbReference type="Gene3D" id="3.90.1680.10">
    <property type="entry name" value="SOS response associated peptidase-like"/>
    <property type="match status" value="1"/>
</dbReference>
<reference evidence="10" key="1">
    <citation type="submission" date="2011-03" db="EMBL/GenBank/DDBJ databases">
        <authorList>
            <person name="Voget S."/>
            <person name="Streit W.R."/>
            <person name="Jaeger K.E."/>
            <person name="Daniel R."/>
        </authorList>
    </citation>
    <scope>NUCLEOTIDE SEQUENCE [LARGE SCALE GENOMIC DNA]</scope>
    <source>
        <strain evidence="10">PG1</strain>
    </source>
</reference>
<evidence type="ECO:0000256" key="4">
    <source>
        <dbReference type="ARBA" id="ARBA00022801"/>
    </source>
</evidence>
<keyword evidence="2 8" id="KW-0645">Protease</keyword>
<dbReference type="GO" id="GO:0016829">
    <property type="term" value="F:lyase activity"/>
    <property type="evidence" value="ECO:0007669"/>
    <property type="project" value="UniProtKB-KW"/>
</dbReference>
<keyword evidence="10" id="KW-1185">Reference proteome</keyword>
<dbReference type="EC" id="3.4.-.-" evidence="8"/>
<proteinExistence type="inferred from homology"/>
<dbReference type="GO" id="GO:0003697">
    <property type="term" value="F:single-stranded DNA binding"/>
    <property type="evidence" value="ECO:0007669"/>
    <property type="project" value="InterPro"/>
</dbReference>
<accession>A0A0B6RLU1</accession>
<evidence type="ECO:0000313" key="10">
    <source>
        <dbReference type="Proteomes" id="UP000031838"/>
    </source>
</evidence>
<dbReference type="EMBL" id="CP002580">
    <property type="protein sequence ID" value="AJK46282.1"/>
    <property type="molecule type" value="Genomic_DNA"/>
</dbReference>
<evidence type="ECO:0000256" key="7">
    <source>
        <dbReference type="ARBA" id="ARBA00023239"/>
    </source>
</evidence>
<dbReference type="Proteomes" id="UP000031838">
    <property type="component" value="Chromosome 1"/>
</dbReference>